<keyword evidence="3" id="KW-1185">Reference proteome</keyword>
<gene>
    <name evidence="2" type="ORF">QJS10_CPB12g00768</name>
</gene>
<sequence>MGSNKAVDSSGRIPGMLGFKDLLGGVDNRTRSKKKDKKPESIANEVWEECWTKTGGFRSAWFRSWVRVSPAWIVNCEVLMDQGSESTPAAHPESLDAARVIQAIGDMTGTLRLIALKFPTYALVLKRALLLDQNLAEIEHARIPQGGAATAGTEHVRGAGGPIRLDHQPRGRGGQQQYDRHPLQQQRTQESGHGRDDRRSTIEMIQLDYDFRVLMDQGSESTPAAHPESLDAARVIQAIGDMTGTLRGFRSAWFRSWVRVSPAWIVNCEIEMIQLDYDFRA</sequence>
<feature type="compositionally biased region" description="Basic and acidic residues" evidence="1">
    <location>
        <begin position="190"/>
        <end position="199"/>
    </location>
</feature>
<evidence type="ECO:0000313" key="3">
    <source>
        <dbReference type="Proteomes" id="UP001180020"/>
    </source>
</evidence>
<evidence type="ECO:0000313" key="2">
    <source>
        <dbReference type="EMBL" id="KAK1301789.1"/>
    </source>
</evidence>
<comment type="caution">
    <text evidence="2">The sequence shown here is derived from an EMBL/GenBank/DDBJ whole genome shotgun (WGS) entry which is preliminary data.</text>
</comment>
<dbReference type="AlphaFoldDB" id="A0AAV9DL63"/>
<reference evidence="2" key="1">
    <citation type="journal article" date="2023" name="Nat. Commun.">
        <title>Diploid and tetraploid genomes of Acorus and the evolution of monocots.</title>
        <authorList>
            <person name="Ma L."/>
            <person name="Liu K.W."/>
            <person name="Li Z."/>
            <person name="Hsiao Y.Y."/>
            <person name="Qi Y."/>
            <person name="Fu T."/>
            <person name="Tang G.D."/>
            <person name="Zhang D."/>
            <person name="Sun W.H."/>
            <person name="Liu D.K."/>
            <person name="Li Y."/>
            <person name="Chen G.Z."/>
            <person name="Liu X.D."/>
            <person name="Liao X.Y."/>
            <person name="Jiang Y.T."/>
            <person name="Yu X."/>
            <person name="Hao Y."/>
            <person name="Huang J."/>
            <person name="Zhao X.W."/>
            <person name="Ke S."/>
            <person name="Chen Y.Y."/>
            <person name="Wu W.L."/>
            <person name="Hsu J.L."/>
            <person name="Lin Y.F."/>
            <person name="Huang M.D."/>
            <person name="Li C.Y."/>
            <person name="Huang L."/>
            <person name="Wang Z.W."/>
            <person name="Zhao X."/>
            <person name="Zhong W.Y."/>
            <person name="Peng D.H."/>
            <person name="Ahmad S."/>
            <person name="Lan S."/>
            <person name="Zhang J.S."/>
            <person name="Tsai W.C."/>
            <person name="Van de Peer Y."/>
            <person name="Liu Z.J."/>
        </authorList>
    </citation>
    <scope>NUCLEOTIDE SEQUENCE</scope>
    <source>
        <strain evidence="2">CP</strain>
    </source>
</reference>
<dbReference type="Proteomes" id="UP001180020">
    <property type="component" value="Unassembled WGS sequence"/>
</dbReference>
<accession>A0AAV9DL63</accession>
<proteinExistence type="predicted"/>
<feature type="region of interest" description="Disordered" evidence="1">
    <location>
        <begin position="146"/>
        <end position="199"/>
    </location>
</feature>
<organism evidence="2 3">
    <name type="scientific">Acorus calamus</name>
    <name type="common">Sweet flag</name>
    <dbReference type="NCBI Taxonomy" id="4465"/>
    <lineage>
        <taxon>Eukaryota</taxon>
        <taxon>Viridiplantae</taxon>
        <taxon>Streptophyta</taxon>
        <taxon>Embryophyta</taxon>
        <taxon>Tracheophyta</taxon>
        <taxon>Spermatophyta</taxon>
        <taxon>Magnoliopsida</taxon>
        <taxon>Liliopsida</taxon>
        <taxon>Acoraceae</taxon>
        <taxon>Acorus</taxon>
    </lineage>
</organism>
<protein>
    <submittedName>
        <fullName evidence="2">Uncharacterized protein</fullName>
    </submittedName>
</protein>
<dbReference type="EMBL" id="JAUJYO010000012">
    <property type="protein sequence ID" value="KAK1301789.1"/>
    <property type="molecule type" value="Genomic_DNA"/>
</dbReference>
<evidence type="ECO:0000256" key="1">
    <source>
        <dbReference type="SAM" id="MobiDB-lite"/>
    </source>
</evidence>
<name>A0AAV9DL63_ACOCL</name>
<reference evidence="2" key="2">
    <citation type="submission" date="2023-06" db="EMBL/GenBank/DDBJ databases">
        <authorList>
            <person name="Ma L."/>
            <person name="Liu K.-W."/>
            <person name="Li Z."/>
            <person name="Hsiao Y.-Y."/>
            <person name="Qi Y."/>
            <person name="Fu T."/>
            <person name="Tang G."/>
            <person name="Zhang D."/>
            <person name="Sun W.-H."/>
            <person name="Liu D.-K."/>
            <person name="Li Y."/>
            <person name="Chen G.-Z."/>
            <person name="Liu X.-D."/>
            <person name="Liao X.-Y."/>
            <person name="Jiang Y.-T."/>
            <person name="Yu X."/>
            <person name="Hao Y."/>
            <person name="Huang J."/>
            <person name="Zhao X.-W."/>
            <person name="Ke S."/>
            <person name="Chen Y.-Y."/>
            <person name="Wu W.-L."/>
            <person name="Hsu J.-L."/>
            <person name="Lin Y.-F."/>
            <person name="Huang M.-D."/>
            <person name="Li C.-Y."/>
            <person name="Huang L."/>
            <person name="Wang Z.-W."/>
            <person name="Zhao X."/>
            <person name="Zhong W.-Y."/>
            <person name="Peng D.-H."/>
            <person name="Ahmad S."/>
            <person name="Lan S."/>
            <person name="Zhang J.-S."/>
            <person name="Tsai W.-C."/>
            <person name="Van De Peer Y."/>
            <person name="Liu Z.-J."/>
        </authorList>
    </citation>
    <scope>NUCLEOTIDE SEQUENCE</scope>
    <source>
        <strain evidence="2">CP</strain>
        <tissue evidence="2">Leaves</tissue>
    </source>
</reference>